<evidence type="ECO:0000259" key="2">
    <source>
        <dbReference type="Pfam" id="PF23450"/>
    </source>
</evidence>
<reference evidence="3 4" key="1">
    <citation type="submission" date="2016-11" db="EMBL/GenBank/DDBJ databases">
        <title>The macronuclear genome of Stentor coeruleus: a giant cell with tiny introns.</title>
        <authorList>
            <person name="Slabodnick M."/>
            <person name="Ruby J.G."/>
            <person name="Reiff S.B."/>
            <person name="Swart E.C."/>
            <person name="Gosai S."/>
            <person name="Prabakaran S."/>
            <person name="Witkowska E."/>
            <person name="Larue G.E."/>
            <person name="Fisher S."/>
            <person name="Freeman R.M."/>
            <person name="Gunawardena J."/>
            <person name="Chu W."/>
            <person name="Stover N.A."/>
            <person name="Gregory B.D."/>
            <person name="Nowacki M."/>
            <person name="Derisi J."/>
            <person name="Roy S.W."/>
            <person name="Marshall W.F."/>
            <person name="Sood P."/>
        </authorList>
    </citation>
    <scope>NUCLEOTIDE SEQUENCE [LARGE SCALE GENOMIC DNA]</scope>
    <source>
        <strain evidence="3">WM001</strain>
    </source>
</reference>
<name>A0A1R2ARP5_9CILI</name>
<proteinExistence type="predicted"/>
<sequence length="552" mass="64863">MELELKSLQDMWQIPYICQFIKIFRGSLNMDLVTPEELEQAVLVPIQSPLCSELMSKILLRKSSARRELPPGEGYPFIKWTDLLNKQIGSWQRNYTKYQKDPNIEKLTTANQLVVKMLTELGGNPFIQPPSSEQKVEETPQPKPTATSRLRETRSQTNSLPKNKKKYTDEYLEQSSDYEDDEEKFLNLGEIAVGKRVIVIYYLCLLKLENEEEILHELNYVPIEQLRVTPIGKDHENSIYYYFNNIDCRIYKVFEDNFSLVAKTIDQVRDLISYLQSNGVYEFSRRLNSMMDDFIKNEQERSKKINNNLRKIHILPGKNKINEFDYEDSDFSPVEEEDIPRKRGPGRPRKNPLPERKPKIMPETSGNSVKFIGKLKKIITTEIFYNFTGKWEVDDKNSQNFSFLKKDEGESGVYIGTWQFYPKPIDETFYIKFHDNGVISGSGENIFGIFHINGTWEHCESEEICGEKDLKKVCLSRNYMKYDLGEESSCSEKEQEIYDGIKPPYQLEFEEKVHLEHMRMPLKNMSELRKSLQSQDKRELRRIPFYKSEYLA</sequence>
<dbReference type="AlphaFoldDB" id="A0A1R2ARP5"/>
<evidence type="ECO:0000256" key="1">
    <source>
        <dbReference type="SAM" id="MobiDB-lite"/>
    </source>
</evidence>
<gene>
    <name evidence="3" type="ORF">SteCoe_35759</name>
</gene>
<feature type="domain" description="Uncharacterized bromodomain-containing protein 10 helical" evidence="2">
    <location>
        <begin position="14"/>
        <end position="101"/>
    </location>
</feature>
<organism evidence="3 4">
    <name type="scientific">Stentor coeruleus</name>
    <dbReference type="NCBI Taxonomy" id="5963"/>
    <lineage>
        <taxon>Eukaryota</taxon>
        <taxon>Sar</taxon>
        <taxon>Alveolata</taxon>
        <taxon>Ciliophora</taxon>
        <taxon>Postciliodesmatophora</taxon>
        <taxon>Heterotrichea</taxon>
        <taxon>Heterotrichida</taxon>
        <taxon>Stentoridae</taxon>
        <taxon>Stentor</taxon>
    </lineage>
</organism>
<feature type="region of interest" description="Disordered" evidence="1">
    <location>
        <begin position="332"/>
        <end position="362"/>
    </location>
</feature>
<dbReference type="InterPro" id="IPR056522">
    <property type="entry name" value="KIAA2026_hel"/>
</dbReference>
<dbReference type="Proteomes" id="UP000187209">
    <property type="component" value="Unassembled WGS sequence"/>
</dbReference>
<dbReference type="GO" id="GO:0031213">
    <property type="term" value="C:RSF complex"/>
    <property type="evidence" value="ECO:0007669"/>
    <property type="project" value="InterPro"/>
</dbReference>
<accession>A0A1R2ARP5</accession>
<comment type="caution">
    <text evidence="3">The sequence shown here is derived from an EMBL/GenBank/DDBJ whole genome shotgun (WGS) entry which is preliminary data.</text>
</comment>
<dbReference type="OrthoDB" id="303107at2759"/>
<evidence type="ECO:0000313" key="4">
    <source>
        <dbReference type="Proteomes" id="UP000187209"/>
    </source>
</evidence>
<dbReference type="InterPro" id="IPR028938">
    <property type="entry name" value="Rsf1-like"/>
</dbReference>
<dbReference type="PANTHER" id="PTHR14296:SF3">
    <property type="entry name" value="DIKAR, ISOFORM F"/>
    <property type="match status" value="1"/>
</dbReference>
<feature type="region of interest" description="Disordered" evidence="1">
    <location>
        <begin position="126"/>
        <end position="169"/>
    </location>
</feature>
<evidence type="ECO:0000313" key="3">
    <source>
        <dbReference type="EMBL" id="OMJ67156.1"/>
    </source>
</evidence>
<dbReference type="GO" id="GO:0006355">
    <property type="term" value="P:regulation of DNA-templated transcription"/>
    <property type="evidence" value="ECO:0007669"/>
    <property type="project" value="InterPro"/>
</dbReference>
<protein>
    <recommendedName>
        <fullName evidence="2">Uncharacterized bromodomain-containing protein 10 helical domain-containing protein</fullName>
    </recommendedName>
</protein>
<dbReference type="EMBL" id="MPUH01001554">
    <property type="protein sequence ID" value="OMJ67156.1"/>
    <property type="molecule type" value="Genomic_DNA"/>
</dbReference>
<dbReference type="Pfam" id="PF23450">
    <property type="entry name" value="KIAA2026_hel"/>
    <property type="match status" value="1"/>
</dbReference>
<dbReference type="PANTHER" id="PTHR14296">
    <property type="entry name" value="REMODELING AND SPACING FACTOR 1"/>
    <property type="match status" value="1"/>
</dbReference>
<keyword evidence="4" id="KW-1185">Reference proteome</keyword>